<protein>
    <recommendedName>
        <fullName evidence="5">UDP-glycosyltransferase</fullName>
    </recommendedName>
</protein>
<gene>
    <name evidence="3" type="ORF">QN277_007983</name>
</gene>
<comment type="similarity">
    <text evidence="1">Belongs to the UDP-glycosyltransferase family.</text>
</comment>
<keyword evidence="4" id="KW-1185">Reference proteome</keyword>
<evidence type="ECO:0000256" key="2">
    <source>
        <dbReference type="ARBA" id="ARBA00022679"/>
    </source>
</evidence>
<keyword evidence="2" id="KW-0808">Transferase</keyword>
<dbReference type="AlphaFoldDB" id="A0AAE1IPQ5"/>
<comment type="caution">
    <text evidence="3">The sequence shown here is derived from an EMBL/GenBank/DDBJ whole genome shotgun (WGS) entry which is preliminary data.</text>
</comment>
<dbReference type="GO" id="GO:0080043">
    <property type="term" value="F:quercetin 3-O-glucosyltransferase activity"/>
    <property type="evidence" value="ECO:0007669"/>
    <property type="project" value="TreeGrafter"/>
</dbReference>
<dbReference type="Pfam" id="PF00201">
    <property type="entry name" value="UDPGT"/>
    <property type="match status" value="1"/>
</dbReference>
<dbReference type="Proteomes" id="UP001293593">
    <property type="component" value="Unassembled WGS sequence"/>
</dbReference>
<proteinExistence type="inferred from homology"/>
<dbReference type="CDD" id="cd03784">
    <property type="entry name" value="GT1_Gtf-like"/>
    <property type="match status" value="1"/>
</dbReference>
<evidence type="ECO:0008006" key="5">
    <source>
        <dbReference type="Google" id="ProtNLM"/>
    </source>
</evidence>
<dbReference type="FunFam" id="3.40.50.2000:FF:000040">
    <property type="entry name" value="UDP-glycosyltransferase 76C1"/>
    <property type="match status" value="1"/>
</dbReference>
<dbReference type="SUPFAM" id="SSF53756">
    <property type="entry name" value="UDP-Glycosyltransferase/glycogen phosphorylase"/>
    <property type="match status" value="1"/>
</dbReference>
<dbReference type="GO" id="GO:0080044">
    <property type="term" value="F:quercetin 7-O-glucosyltransferase activity"/>
    <property type="evidence" value="ECO:0007669"/>
    <property type="project" value="TreeGrafter"/>
</dbReference>
<name>A0AAE1IPQ5_9FABA</name>
<accession>A0AAE1IPQ5</accession>
<evidence type="ECO:0000313" key="4">
    <source>
        <dbReference type="Proteomes" id="UP001293593"/>
    </source>
</evidence>
<dbReference type="EMBL" id="JAWXYG010000013">
    <property type="protein sequence ID" value="KAK4254907.1"/>
    <property type="molecule type" value="Genomic_DNA"/>
</dbReference>
<organism evidence="3 4">
    <name type="scientific">Acacia crassicarpa</name>
    <name type="common">northern wattle</name>
    <dbReference type="NCBI Taxonomy" id="499986"/>
    <lineage>
        <taxon>Eukaryota</taxon>
        <taxon>Viridiplantae</taxon>
        <taxon>Streptophyta</taxon>
        <taxon>Embryophyta</taxon>
        <taxon>Tracheophyta</taxon>
        <taxon>Spermatophyta</taxon>
        <taxon>Magnoliopsida</taxon>
        <taxon>eudicotyledons</taxon>
        <taxon>Gunneridae</taxon>
        <taxon>Pentapetalae</taxon>
        <taxon>rosids</taxon>
        <taxon>fabids</taxon>
        <taxon>Fabales</taxon>
        <taxon>Fabaceae</taxon>
        <taxon>Caesalpinioideae</taxon>
        <taxon>mimosoid clade</taxon>
        <taxon>Acacieae</taxon>
        <taxon>Acacia</taxon>
    </lineage>
</organism>
<dbReference type="Gene3D" id="3.40.50.2000">
    <property type="entry name" value="Glycogen Phosphorylase B"/>
    <property type="match status" value="2"/>
</dbReference>
<evidence type="ECO:0000313" key="3">
    <source>
        <dbReference type="EMBL" id="KAK4254907.1"/>
    </source>
</evidence>
<dbReference type="PANTHER" id="PTHR11926">
    <property type="entry name" value="GLUCOSYL/GLUCURONOSYL TRANSFERASES"/>
    <property type="match status" value="1"/>
</dbReference>
<sequence length="451" mass="50909">MEKQRQGKKRHLVVVPAPLQGHLTPMLQLASILHSKGFSITIAHTLFNSPDPSNHPNFQFLPFSDGISHQATDSISSHNIPSLVSTLAANCVSPFRQLLLHFTSENNIACIIYDGFMYFVESVAQQLCLPTLLLRTTSLTNVMAYHYIHRILAQGCLPLQDESVVPELEPLRFKDLPTFNFTNSDVLQNQLNIVQRGIKSSVGVIFNTADCLESQRVDELRQIHQVPIFPIGPFHSMAPDSCSSFLEQDYSCMTWLNEQAPRSVVYVSLGSIVTWEEKELTEMAHGLANSKQRFLWVVRGGRGISVEEWVKSLAEEVREAIEERGCLVRWAPQKEVLAHVAVGGFWSHCGWNSTLESLYEGKPVICQACFGDQRVNSRLVSHVWKVGVEWYCDDVVMDRREVEKAVKTLLADQQMWERAQELKRQLRQAVTQGGSSHEALLHLVDHILSIS</sequence>
<dbReference type="FunFam" id="3.40.50.2000:FF:000120">
    <property type="entry name" value="UDP-glycosyltransferase 76C1"/>
    <property type="match status" value="1"/>
</dbReference>
<evidence type="ECO:0000256" key="1">
    <source>
        <dbReference type="ARBA" id="ARBA00009995"/>
    </source>
</evidence>
<dbReference type="PANTHER" id="PTHR11926:SF1489">
    <property type="entry name" value="HEXOSYLTRANSFERASE-RELATED"/>
    <property type="match status" value="1"/>
</dbReference>
<dbReference type="InterPro" id="IPR002213">
    <property type="entry name" value="UDP_glucos_trans"/>
</dbReference>
<reference evidence="3" key="1">
    <citation type="submission" date="2023-10" db="EMBL/GenBank/DDBJ databases">
        <title>Chromosome-level genome of the transformable northern wattle, Acacia crassicarpa.</title>
        <authorList>
            <person name="Massaro I."/>
            <person name="Sinha N.R."/>
            <person name="Poethig S."/>
            <person name="Leichty A.R."/>
        </authorList>
    </citation>
    <scope>NUCLEOTIDE SEQUENCE</scope>
    <source>
        <strain evidence="3">Acra3RX</strain>
        <tissue evidence="3">Leaf</tissue>
    </source>
</reference>